<proteinExistence type="inferred from homology"/>
<keyword evidence="3" id="KW-1003">Cell membrane</keyword>
<keyword evidence="4 7" id="KW-0812">Transmembrane</keyword>
<dbReference type="SUPFAM" id="SSF161098">
    <property type="entry name" value="MetI-like"/>
    <property type="match status" value="1"/>
</dbReference>
<dbReference type="RefSeq" id="WP_171655755.1">
    <property type="nucleotide sequence ID" value="NZ_WHOD01000118.1"/>
</dbReference>
<evidence type="ECO:0000256" key="6">
    <source>
        <dbReference type="ARBA" id="ARBA00023136"/>
    </source>
</evidence>
<dbReference type="GO" id="GO:0005886">
    <property type="term" value="C:plasma membrane"/>
    <property type="evidence" value="ECO:0007669"/>
    <property type="project" value="UniProtKB-SubCell"/>
</dbReference>
<evidence type="ECO:0000313" key="10">
    <source>
        <dbReference type="Proteomes" id="UP000641588"/>
    </source>
</evidence>
<gene>
    <name evidence="9" type="ORF">GC093_30360</name>
</gene>
<comment type="subcellular location">
    <subcellularLocation>
        <location evidence="1 7">Cell membrane</location>
        <topology evidence="1 7">Multi-pass membrane protein</topology>
    </subcellularLocation>
</comment>
<keyword evidence="10" id="KW-1185">Reference proteome</keyword>
<evidence type="ECO:0000256" key="1">
    <source>
        <dbReference type="ARBA" id="ARBA00004651"/>
    </source>
</evidence>
<dbReference type="Gene3D" id="1.10.3720.10">
    <property type="entry name" value="MetI-like"/>
    <property type="match status" value="1"/>
</dbReference>
<keyword evidence="2 7" id="KW-0813">Transport</keyword>
<dbReference type="InterPro" id="IPR000515">
    <property type="entry name" value="MetI-like"/>
</dbReference>
<keyword evidence="6 7" id="KW-0472">Membrane</keyword>
<dbReference type="PROSITE" id="PS51257">
    <property type="entry name" value="PROKAR_LIPOPROTEIN"/>
    <property type="match status" value="1"/>
</dbReference>
<evidence type="ECO:0000259" key="8">
    <source>
        <dbReference type="PROSITE" id="PS50928"/>
    </source>
</evidence>
<dbReference type="PROSITE" id="PS50928">
    <property type="entry name" value="ABC_TM1"/>
    <property type="match status" value="1"/>
</dbReference>
<organism evidence="9 10">
    <name type="scientific">Paenibacillus foliorum</name>
    <dbReference type="NCBI Taxonomy" id="2654974"/>
    <lineage>
        <taxon>Bacteria</taxon>
        <taxon>Bacillati</taxon>
        <taxon>Bacillota</taxon>
        <taxon>Bacilli</taxon>
        <taxon>Bacillales</taxon>
        <taxon>Paenibacillaceae</taxon>
        <taxon>Paenibacillus</taxon>
    </lineage>
</organism>
<sequence>MNDTKGESLFYAANYIILTLVALSCLLPIINIVAVSLSNQNAVASGFVSLWPIGFNLDSYKALLKGTNILRAFQNSLVITLVGVLLSMLFTIMAAYPLSRKYFWGRKFFTMAMVFTMLFSGGLIPTFLLVKSLGLVNSYGALWLPGLISTYNMLVMRTFFENIPAEMEEAARIDGCGELRLLAQVILPLSLPVVATLGLFYGVGFWNAFMSVLIYINDTKFFNLTVLVQKMVQSQQLLQQMNNLQPDDVEAVTPDSIKSAAIVVMIAPMLVVYPLLQKYFVKGVMIGSIKG</sequence>
<evidence type="ECO:0000313" key="9">
    <source>
        <dbReference type="EMBL" id="NOU97496.1"/>
    </source>
</evidence>
<feature type="domain" description="ABC transmembrane type-1" evidence="8">
    <location>
        <begin position="73"/>
        <end position="276"/>
    </location>
</feature>
<dbReference type="Pfam" id="PF00528">
    <property type="entry name" value="BPD_transp_1"/>
    <property type="match status" value="1"/>
</dbReference>
<dbReference type="PANTHER" id="PTHR43744:SF9">
    <property type="entry name" value="POLYGALACTURONAN_RHAMNOGALACTURONAN TRANSPORT SYSTEM PERMEASE PROTEIN YTCP"/>
    <property type="match status" value="1"/>
</dbReference>
<dbReference type="CDD" id="cd06261">
    <property type="entry name" value="TM_PBP2"/>
    <property type="match status" value="1"/>
</dbReference>
<feature type="transmembrane region" description="Helical" evidence="7">
    <location>
        <begin position="12"/>
        <end position="34"/>
    </location>
</feature>
<evidence type="ECO:0000256" key="5">
    <source>
        <dbReference type="ARBA" id="ARBA00022989"/>
    </source>
</evidence>
<comment type="caution">
    <text evidence="9">The sequence shown here is derived from an EMBL/GenBank/DDBJ whole genome shotgun (WGS) entry which is preliminary data.</text>
</comment>
<feature type="transmembrane region" description="Helical" evidence="7">
    <location>
        <begin position="257"/>
        <end position="276"/>
    </location>
</feature>
<dbReference type="PANTHER" id="PTHR43744">
    <property type="entry name" value="ABC TRANSPORTER PERMEASE PROTEIN MG189-RELATED-RELATED"/>
    <property type="match status" value="1"/>
</dbReference>
<evidence type="ECO:0000256" key="7">
    <source>
        <dbReference type="RuleBase" id="RU363032"/>
    </source>
</evidence>
<feature type="transmembrane region" description="Helical" evidence="7">
    <location>
        <begin position="142"/>
        <end position="160"/>
    </location>
</feature>
<accession>A0A972GV68</accession>
<protein>
    <submittedName>
        <fullName evidence="9">ABC transporter permease subunit</fullName>
    </submittedName>
</protein>
<dbReference type="InterPro" id="IPR035906">
    <property type="entry name" value="MetI-like_sf"/>
</dbReference>
<feature type="transmembrane region" description="Helical" evidence="7">
    <location>
        <begin position="77"/>
        <end position="96"/>
    </location>
</feature>
<dbReference type="GO" id="GO:0055085">
    <property type="term" value="P:transmembrane transport"/>
    <property type="evidence" value="ECO:0007669"/>
    <property type="project" value="InterPro"/>
</dbReference>
<evidence type="ECO:0000256" key="4">
    <source>
        <dbReference type="ARBA" id="ARBA00022692"/>
    </source>
</evidence>
<name>A0A972GV68_9BACL</name>
<evidence type="ECO:0000256" key="3">
    <source>
        <dbReference type="ARBA" id="ARBA00022475"/>
    </source>
</evidence>
<comment type="similarity">
    <text evidence="7">Belongs to the binding-protein-dependent transport system permease family.</text>
</comment>
<dbReference type="AlphaFoldDB" id="A0A972GV68"/>
<dbReference type="Proteomes" id="UP000641588">
    <property type="component" value="Unassembled WGS sequence"/>
</dbReference>
<keyword evidence="5 7" id="KW-1133">Transmembrane helix</keyword>
<feature type="transmembrane region" description="Helical" evidence="7">
    <location>
        <begin position="108"/>
        <end position="130"/>
    </location>
</feature>
<dbReference type="EMBL" id="WHOD01000118">
    <property type="protein sequence ID" value="NOU97496.1"/>
    <property type="molecule type" value="Genomic_DNA"/>
</dbReference>
<evidence type="ECO:0000256" key="2">
    <source>
        <dbReference type="ARBA" id="ARBA00022448"/>
    </source>
</evidence>
<reference evidence="9" key="1">
    <citation type="submission" date="2019-10" db="EMBL/GenBank/DDBJ databases">
        <title>Description of Paenibacillus glebae sp. nov.</title>
        <authorList>
            <person name="Carlier A."/>
            <person name="Qi S."/>
        </authorList>
    </citation>
    <scope>NUCLEOTIDE SEQUENCE</scope>
    <source>
        <strain evidence="9">LMG 31456</strain>
    </source>
</reference>